<feature type="domain" description="CRAL-TRIO" evidence="17">
    <location>
        <begin position="209"/>
        <end position="344"/>
    </location>
</feature>
<comment type="similarity">
    <text evidence="3 15">Belongs to the SFH5 family.</text>
</comment>
<dbReference type="InterPro" id="IPR036865">
    <property type="entry name" value="CRAL-TRIO_dom_sf"/>
</dbReference>
<comment type="function">
    <text evidence="14">Non-classical phosphatidylinositol (PtdIns) transfer protein (PITP), which exhibits PtdIns-binding/transfer activity in the absence of detectable PtdCho-binding/transfer activity. Regulates PtdIns(4,5)P2 homeostasis at the plasma membrane. Heme-binding protein that may play a role in organic oxidant-induced stress responses.</text>
</comment>
<comment type="subcellular location">
    <subcellularLocation>
        <location evidence="15">Cytoplasm</location>
    </subcellularLocation>
    <subcellularLocation>
        <location evidence="2 15">Endoplasmic reticulum membrane</location>
        <topology evidence="2 15">Peripheral membrane protein</topology>
    </subcellularLocation>
    <subcellularLocation>
        <location evidence="15">Microsome membrane</location>
        <topology evidence="15">Peripheral membrane protein</topology>
    </subcellularLocation>
</comment>
<sequence>MADTAAQAPAPAPAPVEKSEVDAVDDNLAAPAQQPLPAVPASPETAPAAKAEPNEKAEPAPEPNANGVAEPAGVASGPSWPELPPDHPLAKFVAELGAILDEVGHDEMYGVKLDKSGPFHTKLVLQKFLRANSNDLDKAKEQLRNSLKWRKEYNPLKAKDEVFSKEKFGGLGYVTVVEGVPDSGNAKDVITYNNYGAVKDFKVTFGDLDAFIRWRVGLMELGLEKLDLAAAAAPIPDFGQGKDPYQGIQVHDYHDVSFLRPDPLVKSSSKKAIETFQKYYPETLGRKFFVNVPVIMGWFYSAMKLVLAKETVRKFTMLSYGNTLAAELGPNVPAAYGGKAEGLDKIGETLKVE</sequence>
<dbReference type="EMBL" id="MU001679">
    <property type="protein sequence ID" value="KAF2458033.1"/>
    <property type="molecule type" value="Genomic_DNA"/>
</dbReference>
<evidence type="ECO:0000256" key="5">
    <source>
        <dbReference type="ARBA" id="ARBA00022490"/>
    </source>
</evidence>
<feature type="compositionally biased region" description="Low complexity" evidence="16">
    <location>
        <begin position="28"/>
        <end position="51"/>
    </location>
</feature>
<name>A0A6A6P3I8_9PEZI</name>
<reference evidence="18" key="1">
    <citation type="journal article" date="2020" name="Stud. Mycol.">
        <title>101 Dothideomycetes genomes: a test case for predicting lifestyles and emergence of pathogens.</title>
        <authorList>
            <person name="Haridas S."/>
            <person name="Albert R."/>
            <person name="Binder M."/>
            <person name="Bloem J."/>
            <person name="Labutti K."/>
            <person name="Salamov A."/>
            <person name="Andreopoulos B."/>
            <person name="Baker S."/>
            <person name="Barry K."/>
            <person name="Bills G."/>
            <person name="Bluhm B."/>
            <person name="Cannon C."/>
            <person name="Castanera R."/>
            <person name="Culley D."/>
            <person name="Daum C."/>
            <person name="Ezra D."/>
            <person name="Gonzalez J."/>
            <person name="Henrissat B."/>
            <person name="Kuo A."/>
            <person name="Liang C."/>
            <person name="Lipzen A."/>
            <person name="Lutzoni F."/>
            <person name="Magnuson J."/>
            <person name="Mondo S."/>
            <person name="Nolan M."/>
            <person name="Ohm R."/>
            <person name="Pangilinan J."/>
            <person name="Park H.-J."/>
            <person name="Ramirez L."/>
            <person name="Alfaro M."/>
            <person name="Sun H."/>
            <person name="Tritt A."/>
            <person name="Yoshinaga Y."/>
            <person name="Zwiers L.-H."/>
            <person name="Turgeon B."/>
            <person name="Goodwin S."/>
            <person name="Spatafora J."/>
            <person name="Crous P."/>
            <person name="Grigoriev I."/>
        </authorList>
    </citation>
    <scope>NUCLEOTIDE SEQUENCE</scope>
    <source>
        <strain evidence="18">ATCC 16933</strain>
    </source>
</reference>
<keyword evidence="11 15" id="KW-0445">Lipid transport</keyword>
<keyword evidence="4 15" id="KW-0813">Transport</keyword>
<dbReference type="Proteomes" id="UP000799766">
    <property type="component" value="Unassembled WGS sequence"/>
</dbReference>
<dbReference type="SUPFAM" id="SSF46938">
    <property type="entry name" value="CRAL/TRIO N-terminal domain"/>
    <property type="match status" value="1"/>
</dbReference>
<evidence type="ECO:0000256" key="14">
    <source>
        <dbReference type="ARBA" id="ARBA00024180"/>
    </source>
</evidence>
<dbReference type="SUPFAM" id="SSF52087">
    <property type="entry name" value="CRAL/TRIO domain"/>
    <property type="match status" value="1"/>
</dbReference>
<dbReference type="GO" id="GO:0005886">
    <property type="term" value="C:plasma membrane"/>
    <property type="evidence" value="ECO:0007669"/>
    <property type="project" value="TreeGrafter"/>
</dbReference>
<keyword evidence="9 15" id="KW-0492">Microsome</keyword>
<dbReference type="GO" id="GO:0046872">
    <property type="term" value="F:metal ion binding"/>
    <property type="evidence" value="ECO:0007669"/>
    <property type="project" value="UniProtKB-KW"/>
</dbReference>
<dbReference type="Pfam" id="PF00650">
    <property type="entry name" value="CRAL_TRIO"/>
    <property type="match status" value="1"/>
</dbReference>
<evidence type="ECO:0000256" key="7">
    <source>
        <dbReference type="ARBA" id="ARBA00022723"/>
    </source>
</evidence>
<dbReference type="SMART" id="SM00516">
    <property type="entry name" value="SEC14"/>
    <property type="match status" value="1"/>
</dbReference>
<evidence type="ECO:0000313" key="19">
    <source>
        <dbReference type="Proteomes" id="UP000799766"/>
    </source>
</evidence>
<dbReference type="PANTHER" id="PTHR47669:SF1">
    <property type="entry name" value="PHOSPHATIDYLINOSITOL TRANSFER PROTEIN SFH5"/>
    <property type="match status" value="1"/>
</dbReference>
<evidence type="ECO:0000256" key="1">
    <source>
        <dbReference type="ARBA" id="ARBA00001970"/>
    </source>
</evidence>
<evidence type="ECO:0000259" key="17">
    <source>
        <dbReference type="PROSITE" id="PS50191"/>
    </source>
</evidence>
<evidence type="ECO:0000256" key="6">
    <source>
        <dbReference type="ARBA" id="ARBA00022617"/>
    </source>
</evidence>
<organism evidence="18 19">
    <name type="scientific">Lineolata rhizophorae</name>
    <dbReference type="NCBI Taxonomy" id="578093"/>
    <lineage>
        <taxon>Eukaryota</taxon>
        <taxon>Fungi</taxon>
        <taxon>Dikarya</taxon>
        <taxon>Ascomycota</taxon>
        <taxon>Pezizomycotina</taxon>
        <taxon>Dothideomycetes</taxon>
        <taxon>Dothideomycetes incertae sedis</taxon>
        <taxon>Lineolatales</taxon>
        <taxon>Lineolataceae</taxon>
        <taxon>Lineolata</taxon>
    </lineage>
</organism>
<keyword evidence="10" id="KW-0408">Iron</keyword>
<keyword evidence="8 15" id="KW-0256">Endoplasmic reticulum</keyword>
<dbReference type="InterPro" id="IPR036273">
    <property type="entry name" value="CRAL/TRIO_N_dom_sf"/>
</dbReference>
<comment type="cofactor">
    <cofactor evidence="1">
        <name>heme b</name>
        <dbReference type="ChEBI" id="CHEBI:60344"/>
    </cofactor>
</comment>
<evidence type="ECO:0000256" key="8">
    <source>
        <dbReference type="ARBA" id="ARBA00022824"/>
    </source>
</evidence>
<dbReference type="Gene3D" id="3.40.525.10">
    <property type="entry name" value="CRAL-TRIO lipid binding domain"/>
    <property type="match status" value="1"/>
</dbReference>
<dbReference type="CDD" id="cd00170">
    <property type="entry name" value="SEC14"/>
    <property type="match status" value="1"/>
</dbReference>
<evidence type="ECO:0000256" key="15">
    <source>
        <dbReference type="RuleBase" id="RU367059"/>
    </source>
</evidence>
<dbReference type="OrthoDB" id="75724at2759"/>
<keyword evidence="12 15" id="KW-0472">Membrane</keyword>
<dbReference type="GO" id="GO:0017157">
    <property type="term" value="P:regulation of exocytosis"/>
    <property type="evidence" value="ECO:0007669"/>
    <property type="project" value="TreeGrafter"/>
</dbReference>
<dbReference type="GO" id="GO:0005789">
    <property type="term" value="C:endoplasmic reticulum membrane"/>
    <property type="evidence" value="ECO:0007669"/>
    <property type="project" value="UniProtKB-SubCell"/>
</dbReference>
<dbReference type="InterPro" id="IPR001251">
    <property type="entry name" value="CRAL-TRIO_dom"/>
</dbReference>
<comment type="catalytic activity">
    <reaction evidence="13">
        <text>a 1,2-diacyl-sn-glycero-3-phospho-(1D-myo-inositol)(in) = a 1,2-diacyl-sn-glycero-3-phospho-(1D-myo-inositol)(out)</text>
        <dbReference type="Rhea" id="RHEA:38691"/>
        <dbReference type="ChEBI" id="CHEBI:57880"/>
    </reaction>
    <physiologicalReaction direction="left-to-right" evidence="13">
        <dbReference type="Rhea" id="RHEA:38692"/>
    </physiologicalReaction>
</comment>
<evidence type="ECO:0000256" key="3">
    <source>
        <dbReference type="ARBA" id="ARBA00006667"/>
    </source>
</evidence>
<evidence type="ECO:0000256" key="16">
    <source>
        <dbReference type="SAM" id="MobiDB-lite"/>
    </source>
</evidence>
<keyword evidence="19" id="KW-1185">Reference proteome</keyword>
<evidence type="ECO:0000256" key="10">
    <source>
        <dbReference type="ARBA" id="ARBA00023004"/>
    </source>
</evidence>
<evidence type="ECO:0000256" key="13">
    <source>
        <dbReference type="ARBA" id="ARBA00024146"/>
    </source>
</evidence>
<feature type="region of interest" description="Disordered" evidence="16">
    <location>
        <begin position="1"/>
        <end position="83"/>
    </location>
</feature>
<dbReference type="GO" id="GO:0005829">
    <property type="term" value="C:cytosol"/>
    <property type="evidence" value="ECO:0007669"/>
    <property type="project" value="TreeGrafter"/>
</dbReference>
<evidence type="ECO:0000256" key="2">
    <source>
        <dbReference type="ARBA" id="ARBA00004406"/>
    </source>
</evidence>
<dbReference type="GO" id="GO:0032541">
    <property type="term" value="C:cortical endoplasmic reticulum"/>
    <property type="evidence" value="ECO:0007669"/>
    <property type="project" value="TreeGrafter"/>
</dbReference>
<keyword evidence="7" id="KW-0479">Metal-binding</keyword>
<protein>
    <recommendedName>
        <fullName evidence="15">Phosphatidylinositol transfer protein SFH5</fullName>
        <shortName evidence="15">PITP SFH5</shortName>
    </recommendedName>
</protein>
<dbReference type="GO" id="GO:0043001">
    <property type="term" value="P:Golgi to plasma membrane protein transport"/>
    <property type="evidence" value="ECO:0007669"/>
    <property type="project" value="TreeGrafter"/>
</dbReference>
<feature type="compositionally biased region" description="Low complexity" evidence="16">
    <location>
        <begin position="63"/>
        <end position="72"/>
    </location>
</feature>
<evidence type="ECO:0000256" key="11">
    <source>
        <dbReference type="ARBA" id="ARBA00023055"/>
    </source>
</evidence>
<evidence type="ECO:0000313" key="18">
    <source>
        <dbReference type="EMBL" id="KAF2458033.1"/>
    </source>
</evidence>
<keyword evidence="6" id="KW-0349">Heme</keyword>
<dbReference type="GO" id="GO:0008526">
    <property type="term" value="F:phosphatidylinositol transfer activity"/>
    <property type="evidence" value="ECO:0007669"/>
    <property type="project" value="UniProtKB-UniRule"/>
</dbReference>
<dbReference type="PANTHER" id="PTHR47669">
    <property type="entry name" value="PHOSPHATIDYLINOSITOL TRANSFER PROTEIN SFH5"/>
    <property type="match status" value="1"/>
</dbReference>
<evidence type="ECO:0000256" key="9">
    <source>
        <dbReference type="ARBA" id="ARBA00022848"/>
    </source>
</evidence>
<dbReference type="AlphaFoldDB" id="A0A6A6P3I8"/>
<proteinExistence type="inferred from homology"/>
<evidence type="ECO:0000256" key="12">
    <source>
        <dbReference type="ARBA" id="ARBA00023136"/>
    </source>
</evidence>
<keyword evidence="5 15" id="KW-0963">Cytoplasm</keyword>
<accession>A0A6A6P3I8</accession>
<dbReference type="InterPro" id="IPR042938">
    <property type="entry name" value="Sfh5"/>
</dbReference>
<dbReference type="PROSITE" id="PS50191">
    <property type="entry name" value="CRAL_TRIO"/>
    <property type="match status" value="1"/>
</dbReference>
<gene>
    <name evidence="18" type="ORF">BDY21DRAFT_343444</name>
</gene>
<evidence type="ECO:0000256" key="4">
    <source>
        <dbReference type="ARBA" id="ARBA00022448"/>
    </source>
</evidence>